<dbReference type="Proteomes" id="UP000830115">
    <property type="component" value="Chromosome"/>
</dbReference>
<protein>
    <submittedName>
        <fullName evidence="2">Uncharacterized protein</fullName>
    </submittedName>
</protein>
<evidence type="ECO:0000313" key="2">
    <source>
        <dbReference type="EMBL" id="UQA92997.1"/>
    </source>
</evidence>
<keyword evidence="1" id="KW-0472">Membrane</keyword>
<gene>
    <name evidence="2" type="ORF">K9S39_15160</name>
</gene>
<dbReference type="EMBL" id="CP086322">
    <property type="protein sequence ID" value="UQA92997.1"/>
    <property type="molecule type" value="Genomic_DNA"/>
</dbReference>
<feature type="transmembrane region" description="Helical" evidence="1">
    <location>
        <begin position="12"/>
        <end position="31"/>
    </location>
</feature>
<proteinExistence type="predicted"/>
<keyword evidence="3" id="KW-1185">Reference proteome</keyword>
<organism evidence="2 3">
    <name type="scientific">Streptomyces halobius</name>
    <dbReference type="NCBI Taxonomy" id="2879846"/>
    <lineage>
        <taxon>Bacteria</taxon>
        <taxon>Bacillati</taxon>
        <taxon>Actinomycetota</taxon>
        <taxon>Actinomycetes</taxon>
        <taxon>Kitasatosporales</taxon>
        <taxon>Streptomycetaceae</taxon>
        <taxon>Streptomyces</taxon>
    </lineage>
</organism>
<dbReference type="RefSeq" id="WP_248863851.1">
    <property type="nucleotide sequence ID" value="NZ_CP086322.1"/>
</dbReference>
<feature type="transmembrane region" description="Helical" evidence="1">
    <location>
        <begin position="37"/>
        <end position="54"/>
    </location>
</feature>
<accession>A0ABY4M5F5</accession>
<reference evidence="2" key="1">
    <citation type="submission" date="2021-10" db="EMBL/GenBank/DDBJ databases">
        <title>Streptomyces nigrumlapis sp.nov.,an antimicrobial producing actinobacterium isolated from Black Gobi rocks.</title>
        <authorList>
            <person name="Wen Y."/>
            <person name="Zhang W."/>
            <person name="Liu X.G."/>
        </authorList>
    </citation>
    <scope>NUCLEOTIDE SEQUENCE</scope>
    <source>
        <strain evidence="2">ST13-2-2</strain>
    </source>
</reference>
<keyword evidence="1" id="KW-1133">Transmembrane helix</keyword>
<sequence>MDRQTRIRTALTSTFPTLLTVPLCCLLAAVGTVPWDILLALPLALTVHAVINFIRLRPRLSAVDSGRSNPL</sequence>
<evidence type="ECO:0000313" key="3">
    <source>
        <dbReference type="Proteomes" id="UP000830115"/>
    </source>
</evidence>
<keyword evidence="1" id="KW-0812">Transmembrane</keyword>
<evidence type="ECO:0000256" key="1">
    <source>
        <dbReference type="SAM" id="Phobius"/>
    </source>
</evidence>
<name>A0ABY4M5F5_9ACTN</name>